<protein>
    <submittedName>
        <fullName evidence="13">Dual specificity protein kinase yak1</fullName>
    </submittedName>
</protein>
<feature type="compositionally biased region" description="Polar residues" evidence="11">
    <location>
        <begin position="13"/>
        <end position="29"/>
    </location>
</feature>
<evidence type="ECO:0000256" key="4">
    <source>
        <dbReference type="ARBA" id="ARBA00022527"/>
    </source>
</evidence>
<dbReference type="FunFam" id="3.30.200.20:FF:000087">
    <property type="entry name" value="Dual specificity tyrosine-phosphorylation-regulated kinase 1A"/>
    <property type="match status" value="1"/>
</dbReference>
<gene>
    <name evidence="13" type="primary">YAK1_1</name>
    <name evidence="13" type="ORF">CU097_014185</name>
</gene>
<dbReference type="InterPro" id="IPR050494">
    <property type="entry name" value="Ser_Thr_dual-spec_kinase"/>
</dbReference>
<keyword evidence="5" id="KW-0597">Phosphoprotein</keyword>
<dbReference type="InterPro" id="IPR017441">
    <property type="entry name" value="Protein_kinase_ATP_BS"/>
</dbReference>
<sequence length="885" mass="101404">MEFGNKQRKSSKDSSPLLTEKSASSSPFKYQDTNYVGITISEELPQNNKKQPSSSIPKLTANTIEQPSYSPIYQPSSPLSCPFSPTTVQLNSQEESNRSWSYPSFSQPILSSAFKRVSIHNELPISYHQRLRERKRYGPLYMLTVELKTTYQTCNHGFKYSETNNPRRVLTKPSKPAKNDGHDNEDYDYILYVNDILGSAEGHKYVILDVLGSGTFGQVVKCRNIKTDEVVAIKVVKNKLAYFKQSMMEVAILEMLNQRYDIHDQHHLLRLRDTFIHRKHLCLVFELLSVNLYELIKQNHFRGLSTNLVRVFTAQILDALTVLNEARIIHCDLKPENILLKNLESPTIKVIDFGSACHEVQTIYTYIQSRFYRSPEVLVGLPYTSAIDMWSLGCIAAELFLGLPLFPGNSEYNQLSRIVEMLGSPPNYMIEVGKNAHRYFEREIMPGGKKRYVLKSIDKYSKEQGKSEQPSKRYFSAKTLPELINNYPIMRKSQMSQREIDKETQNRLAFIDFLQGLLNLNPIERWSPQQAKQHPFITGEKFDCPFRPPYIPRKQQVHVSTLQSNDFVPPSVNYQQQHNIPQPTFSDTYLSSAYSTLPTHFEQQQQQQQQQQQSVNHHGHSHSKRMSFIPPLPSVLEPPHNLFNQYQHQYPELPSNLSNFDLSNNCMSSHSNHLNAPQTSNGITIGGGRPRANTVGTMQVPPQIQWAAVDNANGAQLYSPYYPYGHQPPSQQHQQQQGSFTNFGGFRIEGNQEVLPRWVGTGMSSIGNRQTVDLERDGDWQEEISRKPHHSHRRSNSSTIRFSDIQTSLSSSSISSSHARSSVSSLHRLMRGHSYNRPEDLEWDGVAHHSPQIQQHQHHNNIQEGDLNQNLGRKWNKDQPGWTMA</sequence>
<dbReference type="GO" id="GO:0004713">
    <property type="term" value="F:protein tyrosine kinase activity"/>
    <property type="evidence" value="ECO:0007669"/>
    <property type="project" value="TreeGrafter"/>
</dbReference>
<dbReference type="PANTHER" id="PTHR24058:SF17">
    <property type="entry name" value="HOMEODOMAIN INTERACTING PROTEIN KINASE, ISOFORM D"/>
    <property type="match status" value="1"/>
</dbReference>
<keyword evidence="4" id="KW-0723">Serine/threonine-protein kinase</keyword>
<dbReference type="GO" id="GO:0005634">
    <property type="term" value="C:nucleus"/>
    <property type="evidence" value="ECO:0007669"/>
    <property type="project" value="TreeGrafter"/>
</dbReference>
<accession>A0A367KAU0</accession>
<feature type="region of interest" description="Disordered" evidence="11">
    <location>
        <begin position="783"/>
        <end position="802"/>
    </location>
</feature>
<dbReference type="InterPro" id="IPR008271">
    <property type="entry name" value="Ser/Thr_kinase_AS"/>
</dbReference>
<dbReference type="FunFam" id="1.10.510.10:FF:000380">
    <property type="entry name" value="Serine/threonine-protein kinase ppk15"/>
    <property type="match status" value="1"/>
</dbReference>
<evidence type="ECO:0000256" key="7">
    <source>
        <dbReference type="ARBA" id="ARBA00022741"/>
    </source>
</evidence>
<reference evidence="13 14" key="1">
    <citation type="journal article" date="2018" name="G3 (Bethesda)">
        <title>Phylogenetic and Phylogenomic Definition of Rhizopus Species.</title>
        <authorList>
            <person name="Gryganskyi A.P."/>
            <person name="Golan J."/>
            <person name="Dolatabadi S."/>
            <person name="Mondo S."/>
            <person name="Robb S."/>
            <person name="Idnurm A."/>
            <person name="Muszewska A."/>
            <person name="Steczkiewicz K."/>
            <person name="Masonjones S."/>
            <person name="Liao H.L."/>
            <person name="Gajdeczka M.T."/>
            <person name="Anike F."/>
            <person name="Vuek A."/>
            <person name="Anishchenko I.M."/>
            <person name="Voigt K."/>
            <person name="de Hoog G.S."/>
            <person name="Smith M.E."/>
            <person name="Heitman J."/>
            <person name="Vilgalys R."/>
            <person name="Stajich J.E."/>
        </authorList>
    </citation>
    <scope>NUCLEOTIDE SEQUENCE [LARGE SCALE GENOMIC DNA]</scope>
    <source>
        <strain evidence="13 14">CBS 357.93</strain>
    </source>
</reference>
<keyword evidence="3" id="KW-0963">Cytoplasm</keyword>
<feature type="region of interest" description="Disordered" evidence="11">
    <location>
        <begin position="1"/>
        <end position="29"/>
    </location>
</feature>
<comment type="subcellular location">
    <subcellularLocation>
        <location evidence="1">Cytoplasm</location>
    </subcellularLocation>
</comment>
<dbReference type="STRING" id="86630.A0A367KAU0"/>
<feature type="region of interest" description="Disordered" evidence="11">
    <location>
        <begin position="599"/>
        <end position="628"/>
    </location>
</feature>
<dbReference type="GO" id="GO:0005737">
    <property type="term" value="C:cytoplasm"/>
    <property type="evidence" value="ECO:0007669"/>
    <property type="project" value="UniProtKB-SubCell"/>
</dbReference>
<dbReference type="Gene3D" id="1.10.510.10">
    <property type="entry name" value="Transferase(Phosphotransferase) domain 1"/>
    <property type="match status" value="1"/>
</dbReference>
<dbReference type="Gene3D" id="3.30.200.20">
    <property type="entry name" value="Phosphorylase Kinase, domain 1"/>
    <property type="match status" value="1"/>
</dbReference>
<evidence type="ECO:0000256" key="10">
    <source>
        <dbReference type="PROSITE-ProRule" id="PRU10141"/>
    </source>
</evidence>
<feature type="binding site" evidence="10">
    <location>
        <position position="234"/>
    </location>
    <ligand>
        <name>ATP</name>
        <dbReference type="ChEBI" id="CHEBI:30616"/>
    </ligand>
</feature>
<dbReference type="AlphaFoldDB" id="A0A367KAU0"/>
<proteinExistence type="inferred from homology"/>
<dbReference type="SMART" id="SM00220">
    <property type="entry name" value="S_TKc"/>
    <property type="match status" value="1"/>
</dbReference>
<evidence type="ECO:0000313" key="13">
    <source>
        <dbReference type="EMBL" id="RCH99334.1"/>
    </source>
</evidence>
<dbReference type="PROSITE" id="PS00107">
    <property type="entry name" value="PROTEIN_KINASE_ATP"/>
    <property type="match status" value="1"/>
</dbReference>
<keyword evidence="8 13" id="KW-0418">Kinase</keyword>
<name>A0A367KAU0_RHIAZ</name>
<dbReference type="GO" id="GO:0004674">
    <property type="term" value="F:protein serine/threonine kinase activity"/>
    <property type="evidence" value="ECO:0007669"/>
    <property type="project" value="UniProtKB-KW"/>
</dbReference>
<feature type="compositionally biased region" description="Low complexity" evidence="11">
    <location>
        <begin position="603"/>
        <end position="613"/>
    </location>
</feature>
<evidence type="ECO:0000256" key="9">
    <source>
        <dbReference type="ARBA" id="ARBA00022840"/>
    </source>
</evidence>
<dbReference type="GO" id="GO:0005524">
    <property type="term" value="F:ATP binding"/>
    <property type="evidence" value="ECO:0007669"/>
    <property type="project" value="UniProtKB-UniRule"/>
</dbReference>
<keyword evidence="9 10" id="KW-0067">ATP-binding</keyword>
<evidence type="ECO:0000256" key="2">
    <source>
        <dbReference type="ARBA" id="ARBA00008867"/>
    </source>
</evidence>
<evidence type="ECO:0000313" key="14">
    <source>
        <dbReference type="Proteomes" id="UP000252139"/>
    </source>
</evidence>
<dbReference type="SUPFAM" id="SSF56112">
    <property type="entry name" value="Protein kinase-like (PK-like)"/>
    <property type="match status" value="1"/>
</dbReference>
<keyword evidence="7 10" id="KW-0547">Nucleotide-binding</keyword>
<dbReference type="PROSITE" id="PS50011">
    <property type="entry name" value="PROTEIN_KINASE_DOM"/>
    <property type="match status" value="1"/>
</dbReference>
<comment type="similarity">
    <text evidence="2">Belongs to the protein kinase superfamily. CMGC Ser/Thr protein kinase family. MNB/DYRK subfamily.</text>
</comment>
<feature type="domain" description="Protein kinase" evidence="12">
    <location>
        <begin position="205"/>
        <end position="537"/>
    </location>
</feature>
<evidence type="ECO:0000256" key="11">
    <source>
        <dbReference type="SAM" id="MobiDB-lite"/>
    </source>
</evidence>
<dbReference type="InterPro" id="IPR011009">
    <property type="entry name" value="Kinase-like_dom_sf"/>
</dbReference>
<dbReference type="Proteomes" id="UP000252139">
    <property type="component" value="Unassembled WGS sequence"/>
</dbReference>
<evidence type="ECO:0000256" key="1">
    <source>
        <dbReference type="ARBA" id="ARBA00004496"/>
    </source>
</evidence>
<evidence type="ECO:0000259" key="12">
    <source>
        <dbReference type="PROSITE" id="PS50011"/>
    </source>
</evidence>
<evidence type="ECO:0000256" key="3">
    <source>
        <dbReference type="ARBA" id="ARBA00022490"/>
    </source>
</evidence>
<dbReference type="OrthoDB" id="9332038at2759"/>
<evidence type="ECO:0000256" key="5">
    <source>
        <dbReference type="ARBA" id="ARBA00022553"/>
    </source>
</evidence>
<dbReference type="EMBL" id="PJQL01000130">
    <property type="protein sequence ID" value="RCH99334.1"/>
    <property type="molecule type" value="Genomic_DNA"/>
</dbReference>
<dbReference type="InterPro" id="IPR000719">
    <property type="entry name" value="Prot_kinase_dom"/>
</dbReference>
<dbReference type="PANTHER" id="PTHR24058">
    <property type="entry name" value="DUAL SPECIFICITY PROTEIN KINASE"/>
    <property type="match status" value="1"/>
</dbReference>
<dbReference type="Pfam" id="PF00069">
    <property type="entry name" value="Pkinase"/>
    <property type="match status" value="1"/>
</dbReference>
<evidence type="ECO:0000256" key="6">
    <source>
        <dbReference type="ARBA" id="ARBA00022679"/>
    </source>
</evidence>
<organism evidence="13 14">
    <name type="scientific">Rhizopus azygosporus</name>
    <name type="common">Rhizopus microsporus var. azygosporus</name>
    <dbReference type="NCBI Taxonomy" id="86630"/>
    <lineage>
        <taxon>Eukaryota</taxon>
        <taxon>Fungi</taxon>
        <taxon>Fungi incertae sedis</taxon>
        <taxon>Mucoromycota</taxon>
        <taxon>Mucoromycotina</taxon>
        <taxon>Mucoromycetes</taxon>
        <taxon>Mucorales</taxon>
        <taxon>Mucorineae</taxon>
        <taxon>Rhizopodaceae</taxon>
        <taxon>Rhizopus</taxon>
    </lineage>
</organism>
<keyword evidence="14" id="KW-1185">Reference proteome</keyword>
<evidence type="ECO:0000256" key="8">
    <source>
        <dbReference type="ARBA" id="ARBA00022777"/>
    </source>
</evidence>
<dbReference type="PROSITE" id="PS00108">
    <property type="entry name" value="PROTEIN_KINASE_ST"/>
    <property type="match status" value="1"/>
</dbReference>
<keyword evidence="6" id="KW-0808">Transferase</keyword>
<dbReference type="CDD" id="cd14212">
    <property type="entry name" value="PKc_YAK1"/>
    <property type="match status" value="1"/>
</dbReference>
<comment type="caution">
    <text evidence="13">The sequence shown here is derived from an EMBL/GenBank/DDBJ whole genome shotgun (WGS) entry which is preliminary data.</text>
</comment>